<dbReference type="InterPro" id="IPR039425">
    <property type="entry name" value="RNA_pol_sigma-70-like"/>
</dbReference>
<protein>
    <submittedName>
        <fullName evidence="7">Sigma-70 family RNA polymerase sigma factor</fullName>
    </submittedName>
</protein>
<dbReference type="Gene3D" id="1.10.1740.10">
    <property type="match status" value="1"/>
</dbReference>
<sequence length="175" mass="20180">MPYEAFTSQQREPYYRYAFSKLASATEARDAVNDFFVKLHHRWQEALRSDNLVAFAWKMLHDHIVDVLRRRDRRPTPVDTAFIPVTALLWSVESDPIDALLTRIDLYRALAKLPERQRECFWLKHVLGYTSVEIAGITGSSASTVRTHLQLAVRQLAEALMPEEGWVCPVPRKAS</sequence>
<dbReference type="InterPro" id="IPR013324">
    <property type="entry name" value="RNA_pol_sigma_r3/r4-like"/>
</dbReference>
<keyword evidence="8" id="KW-1185">Reference proteome</keyword>
<dbReference type="InterPro" id="IPR013325">
    <property type="entry name" value="RNA_pol_sigma_r2"/>
</dbReference>
<dbReference type="PANTHER" id="PTHR43133">
    <property type="entry name" value="RNA POLYMERASE ECF-TYPE SIGMA FACTO"/>
    <property type="match status" value="1"/>
</dbReference>
<evidence type="ECO:0000313" key="7">
    <source>
        <dbReference type="EMBL" id="MDU9001526.1"/>
    </source>
</evidence>
<comment type="caution">
    <text evidence="7">The sequence shown here is derived from an EMBL/GenBank/DDBJ whole genome shotgun (WGS) entry which is preliminary data.</text>
</comment>
<evidence type="ECO:0000256" key="3">
    <source>
        <dbReference type="ARBA" id="ARBA00023082"/>
    </source>
</evidence>
<dbReference type="EMBL" id="JARAKF010000003">
    <property type="protein sequence ID" value="MDU9001526.1"/>
    <property type="molecule type" value="Genomic_DNA"/>
</dbReference>
<dbReference type="SUPFAM" id="SSF88946">
    <property type="entry name" value="Sigma2 domain of RNA polymerase sigma factors"/>
    <property type="match status" value="1"/>
</dbReference>
<dbReference type="InterPro" id="IPR013249">
    <property type="entry name" value="RNA_pol_sigma70_r4_t2"/>
</dbReference>
<evidence type="ECO:0000259" key="6">
    <source>
        <dbReference type="Pfam" id="PF08281"/>
    </source>
</evidence>
<dbReference type="NCBIfam" id="TIGR02937">
    <property type="entry name" value="sigma70-ECF"/>
    <property type="match status" value="1"/>
</dbReference>
<dbReference type="SUPFAM" id="SSF88659">
    <property type="entry name" value="Sigma3 and sigma4 domains of RNA polymerase sigma factors"/>
    <property type="match status" value="1"/>
</dbReference>
<dbReference type="InterPro" id="IPR036388">
    <property type="entry name" value="WH-like_DNA-bd_sf"/>
</dbReference>
<dbReference type="Pfam" id="PF08281">
    <property type="entry name" value="Sigma70_r4_2"/>
    <property type="match status" value="1"/>
</dbReference>
<keyword evidence="7" id="KW-0614">Plasmid</keyword>
<dbReference type="CDD" id="cd06171">
    <property type="entry name" value="Sigma70_r4"/>
    <property type="match status" value="1"/>
</dbReference>
<keyword evidence="2" id="KW-0805">Transcription regulation</keyword>
<evidence type="ECO:0000256" key="2">
    <source>
        <dbReference type="ARBA" id="ARBA00023015"/>
    </source>
</evidence>
<reference evidence="7 8" key="1">
    <citation type="submission" date="2023-02" db="EMBL/GenBank/DDBJ databases">
        <authorList>
            <person name="Maleckis M."/>
        </authorList>
    </citation>
    <scope>NUCLEOTIDE SEQUENCE [LARGE SCALE GENOMIC DNA]</scope>
    <source>
        <strain evidence="7 8">P8-A2</strain>
        <plasmid evidence="7">unnamed1</plasmid>
    </source>
</reference>
<keyword evidence="4" id="KW-0238">DNA-binding</keyword>
<dbReference type="InterPro" id="IPR014284">
    <property type="entry name" value="RNA_pol_sigma-70_dom"/>
</dbReference>
<keyword evidence="3" id="KW-0731">Sigma factor</keyword>
<organism evidence="7 8">
    <name type="scientific">Streptomyces mirabilis</name>
    <dbReference type="NCBI Taxonomy" id="68239"/>
    <lineage>
        <taxon>Bacteria</taxon>
        <taxon>Bacillati</taxon>
        <taxon>Actinomycetota</taxon>
        <taxon>Actinomycetes</taxon>
        <taxon>Kitasatosporales</taxon>
        <taxon>Streptomycetaceae</taxon>
        <taxon>Streptomyces</taxon>
    </lineage>
</organism>
<dbReference type="PANTHER" id="PTHR43133:SF8">
    <property type="entry name" value="RNA POLYMERASE SIGMA FACTOR HI_1459-RELATED"/>
    <property type="match status" value="1"/>
</dbReference>
<evidence type="ECO:0000256" key="1">
    <source>
        <dbReference type="ARBA" id="ARBA00010641"/>
    </source>
</evidence>
<feature type="domain" description="RNA polymerase sigma factor 70 region 4 type 2" evidence="6">
    <location>
        <begin position="105"/>
        <end position="156"/>
    </location>
</feature>
<geneLocation type="plasmid" evidence="7">
    <name>unnamed1</name>
</geneLocation>
<comment type="similarity">
    <text evidence="1">Belongs to the sigma-70 factor family. ECF subfamily.</text>
</comment>
<accession>A0ABU3V5S3</accession>
<dbReference type="Proteomes" id="UP001257627">
    <property type="component" value="Unassembled WGS sequence"/>
</dbReference>
<evidence type="ECO:0000313" key="8">
    <source>
        <dbReference type="Proteomes" id="UP001257627"/>
    </source>
</evidence>
<dbReference type="RefSeq" id="WP_266944664.1">
    <property type="nucleotide sequence ID" value="NZ_JAPEMK010000002.1"/>
</dbReference>
<keyword evidence="5" id="KW-0804">Transcription</keyword>
<gene>
    <name evidence="7" type="ORF">PU648_56815</name>
</gene>
<name>A0ABU3V5S3_9ACTN</name>
<evidence type="ECO:0000256" key="5">
    <source>
        <dbReference type="ARBA" id="ARBA00023163"/>
    </source>
</evidence>
<dbReference type="Gene3D" id="1.10.10.10">
    <property type="entry name" value="Winged helix-like DNA-binding domain superfamily/Winged helix DNA-binding domain"/>
    <property type="match status" value="1"/>
</dbReference>
<proteinExistence type="inferred from homology"/>
<evidence type="ECO:0000256" key="4">
    <source>
        <dbReference type="ARBA" id="ARBA00023125"/>
    </source>
</evidence>